<keyword evidence="1" id="KW-1133">Transmembrane helix</keyword>
<evidence type="ECO:0000313" key="3">
    <source>
        <dbReference type="Proteomes" id="UP000202420"/>
    </source>
</evidence>
<evidence type="ECO:0000256" key="1">
    <source>
        <dbReference type="SAM" id="Phobius"/>
    </source>
</evidence>
<sequence>MTTPSSPARFANRVTTLDSSYVSARSNHLPLCSWQKYCILKSSGKTMTSAPLAAAFLAMFSAVLRFWLRNRVMENWRTATAEVIVLLK</sequence>
<dbReference type="EMBL" id="EF101928">
    <property type="protein sequence ID" value="ABT16302.1"/>
    <property type="molecule type" value="Genomic_DNA"/>
</dbReference>
<accession>A7K8C8</accession>
<evidence type="ECO:0000313" key="2">
    <source>
        <dbReference type="EMBL" id="ABT16302.1"/>
    </source>
</evidence>
<protein>
    <submittedName>
        <fullName evidence="2">Uncharacterized protein z168L</fullName>
    </submittedName>
</protein>
<name>A7K8C8_9PHYC</name>
<keyword evidence="1" id="KW-0812">Transmembrane</keyword>
<organism evidence="2 3">
    <name type="scientific">Chlorovirus heliozoae</name>
    <dbReference type="NCBI Taxonomy" id="322019"/>
    <lineage>
        <taxon>Viruses</taxon>
        <taxon>Varidnaviria</taxon>
        <taxon>Bamfordvirae</taxon>
        <taxon>Nucleocytoviricota</taxon>
        <taxon>Megaviricetes</taxon>
        <taxon>Algavirales</taxon>
        <taxon>Phycodnaviridae</taxon>
        <taxon>Chlorovirus</taxon>
    </lineage>
</organism>
<proteinExistence type="predicted"/>
<feature type="transmembrane region" description="Helical" evidence="1">
    <location>
        <begin position="50"/>
        <end position="68"/>
    </location>
</feature>
<gene>
    <name evidence="2" type="primary">z168L</name>
    <name evidence="2" type="ORF">ATCV1_z168L</name>
</gene>
<dbReference type="GeneID" id="5470672"/>
<keyword evidence="1" id="KW-0472">Membrane</keyword>
<dbReference type="Proteomes" id="UP000202420">
    <property type="component" value="Segment"/>
</dbReference>
<dbReference type="RefSeq" id="YP_001426649.1">
    <property type="nucleotide sequence ID" value="NC_008724.1"/>
</dbReference>
<reference evidence="2 3" key="1">
    <citation type="submission" date="2006-09" db="EMBL/GenBank/DDBJ databases">
        <title>Sequence and annotation of the 288-kb ATCV-1 virus that infects an endosymbiotic Chlorella strain of the heliozoon Acanthocystis turfacea.</title>
        <authorList>
            <person name="Fitzgerald L.A."/>
            <person name="Graves M.V."/>
            <person name="Li X."/>
            <person name="Pfitzner A.J.P."/>
            <person name="Hartigan J."/>
            <person name="Van Etten J.L."/>
        </authorList>
    </citation>
    <scope>NUCLEOTIDE SEQUENCE [LARGE SCALE GENOMIC DNA]</scope>
    <source>
        <strain evidence="2 3">ATCV-1</strain>
    </source>
</reference>
<keyword evidence="3" id="KW-1185">Reference proteome</keyword>
<dbReference type="KEGG" id="vg:5470672"/>